<name>A0A3S5FD40_9PLAT</name>
<evidence type="ECO:0000313" key="1">
    <source>
        <dbReference type="EMBL" id="VEL16474.1"/>
    </source>
</evidence>
<gene>
    <name evidence="1" type="ORF">PXEA_LOCUS9914</name>
</gene>
<reference evidence="1" key="1">
    <citation type="submission" date="2018-11" db="EMBL/GenBank/DDBJ databases">
        <authorList>
            <consortium name="Pathogen Informatics"/>
        </authorList>
    </citation>
    <scope>NUCLEOTIDE SEQUENCE</scope>
</reference>
<evidence type="ECO:0000313" key="2">
    <source>
        <dbReference type="Proteomes" id="UP000784294"/>
    </source>
</evidence>
<sequence>MDRLKTNRSALSRLQIDDNHVESIEKGSDMERATMQSAKALGTQNKRFGRLFGFDSECNLTEMTRPNPAWLVPLKPSDTEPISTDELITKSVKFSEKFKIHLRMTLNMRF</sequence>
<accession>A0A3S5FD40</accession>
<dbReference type="AlphaFoldDB" id="A0A3S5FD40"/>
<keyword evidence="2" id="KW-1185">Reference proteome</keyword>
<dbReference type="Proteomes" id="UP000784294">
    <property type="component" value="Unassembled WGS sequence"/>
</dbReference>
<protein>
    <submittedName>
        <fullName evidence="1">Uncharacterized protein</fullName>
    </submittedName>
</protein>
<comment type="caution">
    <text evidence="1">The sequence shown here is derived from an EMBL/GenBank/DDBJ whole genome shotgun (WGS) entry which is preliminary data.</text>
</comment>
<organism evidence="1 2">
    <name type="scientific">Protopolystoma xenopodis</name>
    <dbReference type="NCBI Taxonomy" id="117903"/>
    <lineage>
        <taxon>Eukaryota</taxon>
        <taxon>Metazoa</taxon>
        <taxon>Spiralia</taxon>
        <taxon>Lophotrochozoa</taxon>
        <taxon>Platyhelminthes</taxon>
        <taxon>Monogenea</taxon>
        <taxon>Polyopisthocotylea</taxon>
        <taxon>Polystomatidea</taxon>
        <taxon>Polystomatidae</taxon>
        <taxon>Protopolystoma</taxon>
    </lineage>
</organism>
<proteinExistence type="predicted"/>
<dbReference type="EMBL" id="CAAALY010028585">
    <property type="protein sequence ID" value="VEL16474.1"/>
    <property type="molecule type" value="Genomic_DNA"/>
</dbReference>